<evidence type="ECO:0000256" key="1">
    <source>
        <dbReference type="ARBA" id="ARBA00022676"/>
    </source>
</evidence>
<dbReference type="CDD" id="cd11301">
    <property type="entry name" value="Fut1_Fut2_like"/>
    <property type="match status" value="1"/>
</dbReference>
<proteinExistence type="predicted"/>
<dbReference type="RefSeq" id="WP_011708479.1">
    <property type="nucleotide sequence ID" value="NZ_BMIX01000003.1"/>
</dbReference>
<organism evidence="3 4">
    <name type="scientific">Christiangramia forsetii</name>
    <dbReference type="NCBI Taxonomy" id="411153"/>
    <lineage>
        <taxon>Bacteria</taxon>
        <taxon>Pseudomonadati</taxon>
        <taxon>Bacteroidota</taxon>
        <taxon>Flavobacteriia</taxon>
        <taxon>Flavobacteriales</taxon>
        <taxon>Flavobacteriaceae</taxon>
        <taxon>Christiangramia</taxon>
    </lineage>
</organism>
<dbReference type="Proteomes" id="UP000605733">
    <property type="component" value="Unassembled WGS sequence"/>
</dbReference>
<keyword evidence="2" id="KW-0808">Transferase</keyword>
<name>A0ABQ1WLM9_9FLAO</name>
<keyword evidence="1" id="KW-0328">Glycosyltransferase</keyword>
<gene>
    <name evidence="3" type="ORF">GCM10011532_16200</name>
</gene>
<dbReference type="PANTHER" id="PTHR11927">
    <property type="entry name" value="GALACTOSIDE 2-L-FUCOSYLTRANSFERASE"/>
    <property type="match status" value="1"/>
</dbReference>
<keyword evidence="4" id="KW-1185">Reference proteome</keyword>
<evidence type="ECO:0000256" key="2">
    <source>
        <dbReference type="ARBA" id="ARBA00022679"/>
    </source>
</evidence>
<dbReference type="EMBL" id="BMIX01000003">
    <property type="protein sequence ID" value="GGG33320.1"/>
    <property type="molecule type" value="Genomic_DNA"/>
</dbReference>
<reference evidence="4" key="1">
    <citation type="journal article" date="2019" name="Int. J. Syst. Evol. Microbiol.">
        <title>The Global Catalogue of Microorganisms (GCM) 10K type strain sequencing project: providing services to taxonomists for standard genome sequencing and annotation.</title>
        <authorList>
            <consortium name="The Broad Institute Genomics Platform"/>
            <consortium name="The Broad Institute Genome Sequencing Center for Infectious Disease"/>
            <person name="Wu L."/>
            <person name="Ma J."/>
        </authorList>
    </citation>
    <scope>NUCLEOTIDE SEQUENCE [LARGE SCALE GENOMIC DNA]</scope>
    <source>
        <strain evidence="4">CGMCC 1.15422</strain>
    </source>
</reference>
<dbReference type="Gene3D" id="3.40.50.11350">
    <property type="match status" value="1"/>
</dbReference>
<comment type="caution">
    <text evidence="3">The sequence shown here is derived from an EMBL/GenBank/DDBJ whole genome shotgun (WGS) entry which is preliminary data.</text>
</comment>
<dbReference type="InterPro" id="IPR002516">
    <property type="entry name" value="Glyco_trans_11"/>
</dbReference>
<dbReference type="Pfam" id="PF01531">
    <property type="entry name" value="Glyco_transf_11"/>
    <property type="match status" value="1"/>
</dbReference>
<evidence type="ECO:0000313" key="4">
    <source>
        <dbReference type="Proteomes" id="UP000605733"/>
    </source>
</evidence>
<dbReference type="PANTHER" id="PTHR11927:SF9">
    <property type="entry name" value="L-FUCOSYLTRANSFERASE"/>
    <property type="match status" value="1"/>
</dbReference>
<accession>A0ABQ1WLM9</accession>
<protein>
    <submittedName>
        <fullName evidence="3">Alpha-1,2-fucosyltransferase</fullName>
    </submittedName>
</protein>
<evidence type="ECO:0000313" key="3">
    <source>
        <dbReference type="EMBL" id="GGG33320.1"/>
    </source>
</evidence>
<sequence>MSNKNPVIVEIMGGLGNQMFQFAVAKLLAEKNSSVLLVDTNFYKEISQNLKDFPRYFSLGIFDISYKMGTENGMVNFKNLSFKNRVSRKLGLNYPKIFKEKSYRFDADLFNKKTPIYLKGYFQSYKYFIGVESKIRQWFEFPYENLGVGNEEIKSKILEKTSVSVHIRRGDYVENKKTKEFHGNCSLEYYKNAITYFLDIVKEFNIVFFSDDISWVRDEFKDLPNEKVFVTGNLHENSWKDMYLMSLCDHNIIANSSFSWWAAWLNNNSEKNVIAPKKWFADIDQEQKSLDLLPPSWIRM</sequence>